<dbReference type="EMBL" id="CADCXV010001086">
    <property type="protein sequence ID" value="CAB0041080.1"/>
    <property type="molecule type" value="Genomic_DNA"/>
</dbReference>
<keyword evidence="2" id="KW-1185">Reference proteome</keyword>
<dbReference type="Proteomes" id="UP000479190">
    <property type="component" value="Unassembled WGS sequence"/>
</dbReference>
<reference evidence="1 2" key="1">
    <citation type="submission" date="2020-02" db="EMBL/GenBank/DDBJ databases">
        <authorList>
            <person name="Ferguson B K."/>
        </authorList>
    </citation>
    <scope>NUCLEOTIDE SEQUENCE [LARGE SCALE GENOMIC DNA]</scope>
</reference>
<evidence type="ECO:0000313" key="2">
    <source>
        <dbReference type="Proteomes" id="UP000479190"/>
    </source>
</evidence>
<gene>
    <name evidence="1" type="ORF">TBRA_LOCUS12764</name>
</gene>
<organism evidence="1 2">
    <name type="scientific">Trichogramma brassicae</name>
    <dbReference type="NCBI Taxonomy" id="86971"/>
    <lineage>
        <taxon>Eukaryota</taxon>
        <taxon>Metazoa</taxon>
        <taxon>Ecdysozoa</taxon>
        <taxon>Arthropoda</taxon>
        <taxon>Hexapoda</taxon>
        <taxon>Insecta</taxon>
        <taxon>Pterygota</taxon>
        <taxon>Neoptera</taxon>
        <taxon>Endopterygota</taxon>
        <taxon>Hymenoptera</taxon>
        <taxon>Apocrita</taxon>
        <taxon>Proctotrupomorpha</taxon>
        <taxon>Chalcidoidea</taxon>
        <taxon>Trichogrammatidae</taxon>
        <taxon>Trichogramma</taxon>
    </lineage>
</organism>
<accession>A0A6H5IVH0</accession>
<proteinExistence type="predicted"/>
<protein>
    <submittedName>
        <fullName evidence="1">Uncharacterized protein</fullName>
    </submittedName>
</protein>
<evidence type="ECO:0000313" key="1">
    <source>
        <dbReference type="EMBL" id="CAB0041080.1"/>
    </source>
</evidence>
<dbReference type="AlphaFoldDB" id="A0A6H5IVH0"/>
<sequence>MNLVQNQAKKPWLDKESERIVDLYRSHEISVKRPPAADLDAKFREQDMLLKKFELQMRFHERGRENWPQEVRDTYDRLNAIDFCNTPSVVMAQKPVVKPPCRTTAIWRSEVEAFKAIKSKYFHRPPVPAVVRDELAGKSGRWKCESLYTGGALPGNVDQPG</sequence>
<name>A0A6H5IVH0_9HYME</name>